<dbReference type="InterPro" id="IPR036259">
    <property type="entry name" value="MFS_trans_sf"/>
</dbReference>
<gene>
    <name evidence="7" type="ORF">PFISCL1PPCAC_23265</name>
</gene>
<dbReference type="PANTHER" id="PTHR11662:SF405">
    <property type="entry name" value="PROTEIN CBG12249"/>
    <property type="match status" value="1"/>
</dbReference>
<dbReference type="PANTHER" id="PTHR11662">
    <property type="entry name" value="SOLUTE CARRIER FAMILY 17"/>
    <property type="match status" value="1"/>
</dbReference>
<dbReference type="GO" id="GO:0006820">
    <property type="term" value="P:monoatomic anion transport"/>
    <property type="evidence" value="ECO:0007669"/>
    <property type="project" value="TreeGrafter"/>
</dbReference>
<dbReference type="EMBL" id="BTSY01000006">
    <property type="protein sequence ID" value="GMT31968.1"/>
    <property type="molecule type" value="Genomic_DNA"/>
</dbReference>
<organism evidence="7 8">
    <name type="scientific">Pristionchus fissidentatus</name>
    <dbReference type="NCBI Taxonomy" id="1538716"/>
    <lineage>
        <taxon>Eukaryota</taxon>
        <taxon>Metazoa</taxon>
        <taxon>Ecdysozoa</taxon>
        <taxon>Nematoda</taxon>
        <taxon>Chromadorea</taxon>
        <taxon>Rhabditida</taxon>
        <taxon>Rhabditina</taxon>
        <taxon>Diplogasteromorpha</taxon>
        <taxon>Diplogasteroidea</taxon>
        <taxon>Neodiplogasteridae</taxon>
        <taxon>Pristionchus</taxon>
    </lineage>
</organism>
<evidence type="ECO:0000313" key="7">
    <source>
        <dbReference type="EMBL" id="GMT31968.1"/>
    </source>
</evidence>
<dbReference type="InterPro" id="IPR050382">
    <property type="entry name" value="MFS_Na/Anion_cotransporter"/>
</dbReference>
<dbReference type="AlphaFoldDB" id="A0AAV5WKK8"/>
<evidence type="ECO:0000256" key="3">
    <source>
        <dbReference type="ARBA" id="ARBA00022989"/>
    </source>
</evidence>
<evidence type="ECO:0000256" key="1">
    <source>
        <dbReference type="ARBA" id="ARBA00004141"/>
    </source>
</evidence>
<dbReference type="Pfam" id="PF07690">
    <property type="entry name" value="MFS_1"/>
    <property type="match status" value="1"/>
</dbReference>
<dbReference type="InterPro" id="IPR011701">
    <property type="entry name" value="MFS"/>
</dbReference>
<evidence type="ECO:0000259" key="6">
    <source>
        <dbReference type="PROSITE" id="PS50850"/>
    </source>
</evidence>
<feature type="transmembrane region" description="Helical" evidence="5">
    <location>
        <begin position="150"/>
        <end position="170"/>
    </location>
</feature>
<evidence type="ECO:0000256" key="5">
    <source>
        <dbReference type="SAM" id="Phobius"/>
    </source>
</evidence>
<accession>A0AAV5WKK8</accession>
<proteinExistence type="predicted"/>
<comment type="caution">
    <text evidence="7">The sequence shown here is derived from an EMBL/GenBank/DDBJ whole genome shotgun (WGS) entry which is preliminary data.</text>
</comment>
<dbReference type="FunFam" id="1.20.1250.20:FF:000941">
    <property type="entry name" value="Uncharacterized protein"/>
    <property type="match status" value="1"/>
</dbReference>
<dbReference type="Proteomes" id="UP001432322">
    <property type="component" value="Unassembled WGS sequence"/>
</dbReference>
<evidence type="ECO:0000256" key="2">
    <source>
        <dbReference type="ARBA" id="ARBA00022692"/>
    </source>
</evidence>
<feature type="transmembrane region" description="Helical" evidence="5">
    <location>
        <begin position="221"/>
        <end position="238"/>
    </location>
</feature>
<feature type="transmembrane region" description="Helical" evidence="5">
    <location>
        <begin position="443"/>
        <end position="466"/>
    </location>
</feature>
<comment type="subcellular location">
    <subcellularLocation>
        <location evidence="1">Membrane</location>
        <topology evidence="1">Multi-pass membrane protein</topology>
    </subcellularLocation>
</comment>
<name>A0AAV5WKK8_9BILA</name>
<keyword evidence="2 5" id="KW-0812">Transmembrane</keyword>
<feature type="domain" description="Major facilitator superfamily (MFS) profile" evidence="6">
    <location>
        <begin position="51"/>
        <end position="498"/>
    </location>
</feature>
<keyword evidence="3 5" id="KW-1133">Transmembrane helix</keyword>
<dbReference type="Gene3D" id="1.20.1250.20">
    <property type="entry name" value="MFS general substrate transporter like domains"/>
    <property type="match status" value="2"/>
</dbReference>
<feature type="transmembrane region" description="Helical" evidence="5">
    <location>
        <begin position="123"/>
        <end position="143"/>
    </location>
</feature>
<reference evidence="7" key="1">
    <citation type="submission" date="2023-10" db="EMBL/GenBank/DDBJ databases">
        <title>Genome assembly of Pristionchus species.</title>
        <authorList>
            <person name="Yoshida K."/>
            <person name="Sommer R.J."/>
        </authorList>
    </citation>
    <scope>NUCLEOTIDE SEQUENCE</scope>
    <source>
        <strain evidence="7">RS5133</strain>
    </source>
</reference>
<feature type="transmembrane region" description="Helical" evidence="5">
    <location>
        <begin position="46"/>
        <end position="69"/>
    </location>
</feature>
<evidence type="ECO:0000313" key="8">
    <source>
        <dbReference type="Proteomes" id="UP001432322"/>
    </source>
</evidence>
<feature type="transmembrane region" description="Helical" evidence="5">
    <location>
        <begin position="244"/>
        <end position="265"/>
    </location>
</feature>
<dbReference type="GO" id="GO:0016020">
    <property type="term" value="C:membrane"/>
    <property type="evidence" value="ECO:0007669"/>
    <property type="project" value="UniProtKB-SubCell"/>
</dbReference>
<dbReference type="FunFam" id="1.20.1250.20:FF:000355">
    <property type="entry name" value="SLC (SoLute Carrier) homolog"/>
    <property type="match status" value="1"/>
</dbReference>
<sequence>MDYSNKQFDVFLLDDVMDAKNKEESKPAPVPSPPPLFSMKSQRLRIVLMMMFGLYAIVSMRVNLGMAIVCMVNTTAFPRSIPANFTQLQESNEENPRCERRAEEMASHGYNGTLLWSPQMQSILLSATFYGSLATVSISGALADKFGPKLILGGTCFVYILVTMATPFLAHTSYLAYFVARVIMGLGEGFLFPSLGSMAGRWFPPNERSTMSAIYTSGNQLAASLSSVISAGLCGSSFGWPAIFYLFGTLGVIWLVGWCVAASNYPDENAFISDRERSYLKEVIPVKKKNEKAFPWRAILRSAPIHACICAQFSFNITTTIMQGFLPMYFRDELLLSLSQNGIYTTVPFIFQLVTKLILSFIADKLKQKNILTPTECAVFFQTLCAVGATVSTLCLALLPSCERPWLAAIFLALLGASVSANVPGFFTALLSIAPQHSGMMTSIARTSASIANVVAPMWFTLVTILKPDYTWPIIFVTIAILNTISGVVFYFYGDAEIQEWALAPDQSNKMQSITPRSIIVQPVEIALDDKQR</sequence>
<protein>
    <recommendedName>
        <fullName evidence="6">Major facilitator superfamily (MFS) profile domain-containing protein</fullName>
    </recommendedName>
</protein>
<feature type="transmembrane region" description="Helical" evidence="5">
    <location>
        <begin position="375"/>
        <end position="400"/>
    </location>
</feature>
<dbReference type="SUPFAM" id="SSF103473">
    <property type="entry name" value="MFS general substrate transporter"/>
    <property type="match status" value="1"/>
</dbReference>
<feature type="transmembrane region" description="Helical" evidence="5">
    <location>
        <begin position="406"/>
        <end position="431"/>
    </location>
</feature>
<feature type="transmembrane region" description="Helical" evidence="5">
    <location>
        <begin position="342"/>
        <end position="363"/>
    </location>
</feature>
<feature type="transmembrane region" description="Helical" evidence="5">
    <location>
        <begin position="298"/>
        <end position="322"/>
    </location>
</feature>
<evidence type="ECO:0000256" key="4">
    <source>
        <dbReference type="ARBA" id="ARBA00023136"/>
    </source>
</evidence>
<keyword evidence="4 5" id="KW-0472">Membrane</keyword>
<dbReference type="InterPro" id="IPR020846">
    <property type="entry name" value="MFS_dom"/>
</dbReference>
<dbReference type="GO" id="GO:0022857">
    <property type="term" value="F:transmembrane transporter activity"/>
    <property type="evidence" value="ECO:0007669"/>
    <property type="project" value="InterPro"/>
</dbReference>
<dbReference type="PROSITE" id="PS50850">
    <property type="entry name" value="MFS"/>
    <property type="match status" value="1"/>
</dbReference>
<feature type="transmembrane region" description="Helical" evidence="5">
    <location>
        <begin position="472"/>
        <end position="493"/>
    </location>
</feature>
<keyword evidence="8" id="KW-1185">Reference proteome</keyword>
<feature type="transmembrane region" description="Helical" evidence="5">
    <location>
        <begin position="176"/>
        <end position="200"/>
    </location>
</feature>